<accession>A0A0M2SZD5</accession>
<keyword evidence="2" id="KW-1185">Reference proteome</keyword>
<dbReference type="Proteomes" id="UP000034166">
    <property type="component" value="Unassembled WGS sequence"/>
</dbReference>
<sequence length="81" mass="9265">MKYVIVYQKHSTKRRAKSFPVGVISASSIEVASDLVFKTARNKKLLSKNDALLILPKHEAKKYFNDLDRPEEATLLYLVDL</sequence>
<dbReference type="AlphaFoldDB" id="A0A0M2SZD5"/>
<gene>
    <name evidence="1" type="ORF">WQ57_04580</name>
</gene>
<dbReference type="RefSeq" id="WP_046522557.1">
    <property type="nucleotide sequence ID" value="NZ_LAYY01000004.1"/>
</dbReference>
<dbReference type="PATRIC" id="fig|1408103.3.peg.1029"/>
<name>A0A0M2SZD5_9BACI</name>
<protein>
    <submittedName>
        <fullName evidence="1">Uncharacterized protein</fullName>
    </submittedName>
</protein>
<reference evidence="1 2" key="1">
    <citation type="submission" date="2015-04" db="EMBL/GenBank/DDBJ databases">
        <title>Taxonomic description and genome sequence of Bacillus campisalis sp. nov., a novel member of the genus Bacillus isolated from solar saltern.</title>
        <authorList>
            <person name="Mathan Kumar R."/>
            <person name="Kaur G."/>
            <person name="Kumar A."/>
            <person name="Singh N.K."/>
            <person name="Kaur N."/>
            <person name="Kumar N."/>
            <person name="Mayilraj S."/>
        </authorList>
    </citation>
    <scope>NUCLEOTIDE SEQUENCE [LARGE SCALE GENOMIC DNA]</scope>
    <source>
        <strain evidence="1 2">SA2-6</strain>
    </source>
</reference>
<evidence type="ECO:0000313" key="2">
    <source>
        <dbReference type="Proteomes" id="UP000034166"/>
    </source>
</evidence>
<dbReference type="OrthoDB" id="2884198at2"/>
<comment type="caution">
    <text evidence="1">The sequence shown here is derived from an EMBL/GenBank/DDBJ whole genome shotgun (WGS) entry which is preliminary data.</text>
</comment>
<proteinExistence type="predicted"/>
<evidence type="ECO:0000313" key="1">
    <source>
        <dbReference type="EMBL" id="KKK39066.1"/>
    </source>
</evidence>
<organism evidence="1 2">
    <name type="scientific">Mesobacillus campisalis</name>
    <dbReference type="NCBI Taxonomy" id="1408103"/>
    <lineage>
        <taxon>Bacteria</taxon>
        <taxon>Bacillati</taxon>
        <taxon>Bacillota</taxon>
        <taxon>Bacilli</taxon>
        <taxon>Bacillales</taxon>
        <taxon>Bacillaceae</taxon>
        <taxon>Mesobacillus</taxon>
    </lineage>
</organism>
<dbReference type="EMBL" id="LAYY01000004">
    <property type="protein sequence ID" value="KKK39066.1"/>
    <property type="molecule type" value="Genomic_DNA"/>
</dbReference>